<comment type="similarity">
    <text evidence="2">Belongs to the MS4A family.</text>
</comment>
<dbReference type="PANTHER" id="PTHR23320">
    <property type="entry name" value="MEMBRANE-SPANNING 4-DOMAINS SUBFAMILY A MS4A -RELATED"/>
    <property type="match status" value="1"/>
</dbReference>
<evidence type="ECO:0000256" key="1">
    <source>
        <dbReference type="ARBA" id="ARBA00004141"/>
    </source>
</evidence>
<evidence type="ECO:0000256" key="3">
    <source>
        <dbReference type="ARBA" id="ARBA00022692"/>
    </source>
</evidence>
<evidence type="ECO:0000313" key="9">
    <source>
        <dbReference type="RefSeq" id="XP_006875100.1"/>
    </source>
</evidence>
<keyword evidence="5 7" id="KW-0472">Membrane</keyword>
<sequence length="359" mass="39514">MAAKTIGVSADLPSSKASGLPPQQAFSLPPLTQQDILPPSWHQKETWKRQRSLIRLLGAAHIFLALVHLSLGAYLVVAVKNLHLVVVRCWYPFWGAASFLISGIVAIARGICGKTYLKALCLTTCLISFFCVLAGCFVITKDFFLESPFESPIWIPYPYSTVHIQRLELVLLCFTFLELFLTGPTAMVTWRASYLSTEEMDDSSLVPDAPPLKLNGLSMELPPTYEDVIQNDLGDKQEQRHNRNLLAPSLVRFSLKVSAPLCSEDKVRGEDKVKLLLLETEHHERTPTPSLTSQGLCSGIDTQTPAPGGPVLGEPEDKVMGSEESTNSCWLPLQMLKTSNNTSPGWTLPPDLGGILVFL</sequence>
<dbReference type="PANTHER" id="PTHR23320:SF5">
    <property type="entry name" value="MEMBRANE-SPANNING 4-DOMAINS SUBFAMILY A MEMBER 10"/>
    <property type="match status" value="1"/>
</dbReference>
<dbReference type="RefSeq" id="XP_006875100.1">
    <property type="nucleotide sequence ID" value="XM_006875038.1"/>
</dbReference>
<feature type="transmembrane region" description="Helical" evidence="7">
    <location>
        <begin position="53"/>
        <end position="79"/>
    </location>
</feature>
<dbReference type="InterPro" id="IPR007237">
    <property type="entry name" value="CD20-like"/>
</dbReference>
<keyword evidence="4 7" id="KW-1133">Transmembrane helix</keyword>
<dbReference type="AlphaFoldDB" id="A0A9B0X1N9"/>
<keyword evidence="8" id="KW-1185">Reference proteome</keyword>
<dbReference type="GeneID" id="102817608"/>
<dbReference type="OrthoDB" id="9449631at2759"/>
<feature type="transmembrane region" description="Helical" evidence="7">
    <location>
        <begin position="91"/>
        <end position="112"/>
    </location>
</feature>
<feature type="region of interest" description="Disordered" evidence="6">
    <location>
        <begin position="302"/>
        <end position="323"/>
    </location>
</feature>
<evidence type="ECO:0000256" key="2">
    <source>
        <dbReference type="ARBA" id="ARBA00009565"/>
    </source>
</evidence>
<evidence type="ECO:0000256" key="4">
    <source>
        <dbReference type="ARBA" id="ARBA00022989"/>
    </source>
</evidence>
<protein>
    <submittedName>
        <fullName evidence="9">Membrane-spanning 4-domains subfamily A member 10</fullName>
    </submittedName>
</protein>
<dbReference type="GO" id="GO:0005886">
    <property type="term" value="C:plasma membrane"/>
    <property type="evidence" value="ECO:0007669"/>
    <property type="project" value="TreeGrafter"/>
</dbReference>
<organism evidence="8 9">
    <name type="scientific">Chrysochloris asiatica</name>
    <name type="common">Cape golden mole</name>
    <dbReference type="NCBI Taxonomy" id="185453"/>
    <lineage>
        <taxon>Eukaryota</taxon>
        <taxon>Metazoa</taxon>
        <taxon>Chordata</taxon>
        <taxon>Craniata</taxon>
        <taxon>Vertebrata</taxon>
        <taxon>Euteleostomi</taxon>
        <taxon>Mammalia</taxon>
        <taxon>Eutheria</taxon>
        <taxon>Afrotheria</taxon>
        <taxon>Chrysochloridae</taxon>
        <taxon>Chrysochlorinae</taxon>
        <taxon>Chrysochloris</taxon>
    </lineage>
</organism>
<keyword evidence="3 7" id="KW-0812">Transmembrane</keyword>
<evidence type="ECO:0000256" key="6">
    <source>
        <dbReference type="SAM" id="MobiDB-lite"/>
    </source>
</evidence>
<feature type="region of interest" description="Disordered" evidence="6">
    <location>
        <begin position="1"/>
        <end position="21"/>
    </location>
</feature>
<dbReference type="Proteomes" id="UP000504623">
    <property type="component" value="Unplaced"/>
</dbReference>
<accession>A0A9B0X1N9</accession>
<name>A0A9B0X1N9_CHRAS</name>
<dbReference type="GO" id="GO:0007166">
    <property type="term" value="P:cell surface receptor signaling pathway"/>
    <property type="evidence" value="ECO:0007669"/>
    <property type="project" value="TreeGrafter"/>
</dbReference>
<evidence type="ECO:0000313" key="8">
    <source>
        <dbReference type="Proteomes" id="UP000504623"/>
    </source>
</evidence>
<reference evidence="9" key="1">
    <citation type="submission" date="2025-08" db="UniProtKB">
        <authorList>
            <consortium name="RefSeq"/>
        </authorList>
    </citation>
    <scope>IDENTIFICATION</scope>
    <source>
        <tissue evidence="9">Spleen</tissue>
    </source>
</reference>
<gene>
    <name evidence="9" type="primary">MS4A10</name>
</gene>
<dbReference type="Pfam" id="PF04103">
    <property type="entry name" value="CD20"/>
    <property type="match status" value="1"/>
</dbReference>
<comment type="subcellular location">
    <subcellularLocation>
        <location evidence="1">Membrane</location>
        <topology evidence="1">Multi-pass membrane protein</topology>
    </subcellularLocation>
</comment>
<feature type="transmembrane region" description="Helical" evidence="7">
    <location>
        <begin position="119"/>
        <end position="140"/>
    </location>
</feature>
<dbReference type="InterPro" id="IPR030417">
    <property type="entry name" value="MS4A"/>
</dbReference>
<evidence type="ECO:0000256" key="7">
    <source>
        <dbReference type="SAM" id="Phobius"/>
    </source>
</evidence>
<proteinExistence type="inferred from homology"/>
<evidence type="ECO:0000256" key="5">
    <source>
        <dbReference type="ARBA" id="ARBA00023136"/>
    </source>
</evidence>
<dbReference type="CTD" id="341116"/>